<evidence type="ECO:0000256" key="3">
    <source>
        <dbReference type="SAM" id="Coils"/>
    </source>
</evidence>
<evidence type="ECO:0000256" key="2">
    <source>
        <dbReference type="ARBA" id="ARBA00046344"/>
    </source>
</evidence>
<dbReference type="AlphaFoldDB" id="A0A6P8I8Y1"/>
<keyword evidence="4" id="KW-1185">Reference proteome</keyword>
<dbReference type="KEGG" id="aten:116297470"/>
<gene>
    <name evidence="5" type="primary">LOC116297470</name>
</gene>
<dbReference type="OrthoDB" id="10014002at2759"/>
<reference evidence="5" key="1">
    <citation type="submission" date="2025-08" db="UniProtKB">
        <authorList>
            <consortium name="RefSeq"/>
        </authorList>
    </citation>
    <scope>IDENTIFICATION</scope>
    <source>
        <tissue evidence="5">Tentacle</tissue>
    </source>
</reference>
<comment type="similarity">
    <text evidence="2">Belongs to the FAM81 family.</text>
</comment>
<accession>A0A6P8I8Y1</accession>
<dbReference type="PANTHER" id="PTHR22420:SF4">
    <property type="entry name" value="PROTEIN FAM81A"/>
    <property type="match status" value="1"/>
</dbReference>
<keyword evidence="1 3" id="KW-0175">Coiled coil</keyword>
<organism evidence="4 5">
    <name type="scientific">Actinia tenebrosa</name>
    <name type="common">Australian red waratah sea anemone</name>
    <dbReference type="NCBI Taxonomy" id="6105"/>
    <lineage>
        <taxon>Eukaryota</taxon>
        <taxon>Metazoa</taxon>
        <taxon>Cnidaria</taxon>
        <taxon>Anthozoa</taxon>
        <taxon>Hexacorallia</taxon>
        <taxon>Actiniaria</taxon>
        <taxon>Actiniidae</taxon>
        <taxon>Actinia</taxon>
    </lineage>
</organism>
<dbReference type="Proteomes" id="UP000515163">
    <property type="component" value="Unplaced"/>
</dbReference>
<dbReference type="InterPro" id="IPR029619">
    <property type="entry name" value="FAM81"/>
</dbReference>
<evidence type="ECO:0000313" key="5">
    <source>
        <dbReference type="RefSeq" id="XP_031561552.1"/>
    </source>
</evidence>
<dbReference type="PANTHER" id="PTHR22420">
    <property type="entry name" value="PROTEIN FAM81A"/>
    <property type="match status" value="1"/>
</dbReference>
<dbReference type="InParanoid" id="A0A6P8I8Y1"/>
<dbReference type="FunCoup" id="A0A6P8I8Y1">
    <property type="interactions" value="29"/>
</dbReference>
<proteinExistence type="inferred from homology"/>
<name>A0A6P8I8Y1_ACTTE</name>
<sequence length="365" mass="42452">MEKPSSRGMEKTSLPSLTTVENNQMAMRQETLSRMDFLEDRLMYQEKTTRSLIERALRAKEDIVESLNYAQMSWQGEKKARALLQEHIRTITSVVKRLSREIEVLEDEIRSKESKLEGNKTAFKNLELHHVAGVTDLRGRVARCDHAIERLVADVRGCAEAIHELRQKQEYSSKTTHDKIQDLQSAINELTLKFEKFIAEQSTNIQRVKGEADEQVTRLDSKTKSVVEDLRGTISSSRQWTESEYSKLARDFQERIERMEGIMFERQNKLENRVETYLSKIEKLLEEEKGKYYNIWEVRLKETKSAQDRALSNTAASMRQEYNQGFITIHESVTSLQKVFDAKLKLAEDNLQKSINNVLRMVVLT</sequence>
<dbReference type="GeneID" id="116297470"/>
<evidence type="ECO:0000256" key="1">
    <source>
        <dbReference type="ARBA" id="ARBA00023054"/>
    </source>
</evidence>
<feature type="coiled-coil region" evidence="3">
    <location>
        <begin position="88"/>
        <end position="122"/>
    </location>
</feature>
<evidence type="ECO:0000313" key="4">
    <source>
        <dbReference type="Proteomes" id="UP000515163"/>
    </source>
</evidence>
<dbReference type="RefSeq" id="XP_031561552.1">
    <property type="nucleotide sequence ID" value="XM_031705692.1"/>
</dbReference>
<protein>
    <submittedName>
        <fullName evidence="5">Protein FAM81A-like</fullName>
    </submittedName>
</protein>